<keyword evidence="4 7" id="KW-0812">Transmembrane</keyword>
<dbReference type="GO" id="GO:0006605">
    <property type="term" value="P:protein targeting"/>
    <property type="evidence" value="ECO:0007669"/>
    <property type="project" value="InterPro"/>
</dbReference>
<feature type="transmembrane region" description="Helical" evidence="7">
    <location>
        <begin position="176"/>
        <end position="201"/>
    </location>
</feature>
<protein>
    <submittedName>
        <fullName evidence="8">Flagellar biosynthetic protein FliR</fullName>
    </submittedName>
</protein>
<feature type="transmembrane region" description="Helical" evidence="7">
    <location>
        <begin position="12"/>
        <end position="30"/>
    </location>
</feature>
<accession>A0A7G6YCR2</accession>
<reference evidence="9" key="1">
    <citation type="submission" date="2019-09" db="EMBL/GenBank/DDBJ databases">
        <title>Antimicrobial potential of Antarctic Bacteria.</title>
        <authorList>
            <person name="Benaud N."/>
            <person name="Edwards R.J."/>
            <person name="Ferrari B.C."/>
        </authorList>
    </citation>
    <scope>NUCLEOTIDE SEQUENCE [LARGE SCALE GENOMIC DNA]</scope>
    <source>
        <strain evidence="9">INR9</strain>
    </source>
</reference>
<comment type="similarity">
    <text evidence="2">Belongs to the FliR/MopE/SpaR family.</text>
</comment>
<comment type="subcellular location">
    <subcellularLocation>
        <location evidence="1">Cell membrane</location>
        <topology evidence="1">Multi-pass membrane protein</topology>
    </subcellularLocation>
</comment>
<evidence type="ECO:0000256" key="7">
    <source>
        <dbReference type="SAM" id="Phobius"/>
    </source>
</evidence>
<organism evidence="8 9">
    <name type="scientific">Leifsonia shinshuensis</name>
    <dbReference type="NCBI Taxonomy" id="150026"/>
    <lineage>
        <taxon>Bacteria</taxon>
        <taxon>Bacillati</taxon>
        <taxon>Actinomycetota</taxon>
        <taxon>Actinomycetes</taxon>
        <taxon>Micrococcales</taxon>
        <taxon>Microbacteriaceae</taxon>
        <taxon>Leifsonia</taxon>
    </lineage>
</organism>
<feature type="transmembrane region" description="Helical" evidence="7">
    <location>
        <begin position="131"/>
        <end position="156"/>
    </location>
</feature>
<feature type="transmembrane region" description="Helical" evidence="7">
    <location>
        <begin position="42"/>
        <end position="59"/>
    </location>
</feature>
<evidence type="ECO:0000256" key="5">
    <source>
        <dbReference type="ARBA" id="ARBA00022989"/>
    </source>
</evidence>
<keyword evidence="8" id="KW-0966">Cell projection</keyword>
<keyword evidence="6 7" id="KW-0472">Membrane</keyword>
<evidence type="ECO:0000313" key="8">
    <source>
        <dbReference type="EMBL" id="QNE36277.1"/>
    </source>
</evidence>
<name>A0A7G6YCR2_9MICO</name>
<dbReference type="AlphaFoldDB" id="A0A7G6YCR2"/>
<keyword evidence="8" id="KW-0282">Flagellum</keyword>
<evidence type="ECO:0000256" key="1">
    <source>
        <dbReference type="ARBA" id="ARBA00004651"/>
    </source>
</evidence>
<dbReference type="EMBL" id="CP043641">
    <property type="protein sequence ID" value="QNE36277.1"/>
    <property type="molecule type" value="Genomic_DNA"/>
</dbReference>
<dbReference type="GO" id="GO:0005886">
    <property type="term" value="C:plasma membrane"/>
    <property type="evidence" value="ECO:0007669"/>
    <property type="project" value="UniProtKB-SubCell"/>
</dbReference>
<evidence type="ECO:0000256" key="6">
    <source>
        <dbReference type="ARBA" id="ARBA00023136"/>
    </source>
</evidence>
<keyword evidence="8" id="KW-0969">Cilium</keyword>
<dbReference type="Pfam" id="PF01311">
    <property type="entry name" value="Bac_export_1"/>
    <property type="match status" value="1"/>
</dbReference>
<dbReference type="PANTHER" id="PTHR30065:SF1">
    <property type="entry name" value="SURFACE PRESENTATION OF ANTIGENS PROTEIN SPAR"/>
    <property type="match status" value="1"/>
</dbReference>
<evidence type="ECO:0000256" key="2">
    <source>
        <dbReference type="ARBA" id="ARBA00009772"/>
    </source>
</evidence>
<sequence>MNIPVDLSAIEATALVSVRILLFVLIAPPFSYQAFPLQIKGMLAVLLGLVVAPQAAQLYSPGSTGQFLLDFVGEAATGAVLGFLVYLVFSAVESAGSLLDFSSGLQAAQQYDPAADINAAQFSRLFQMTALALLFVSDGYQLVLGGLVRSFTAVPLTMSVDWRSVTQTLSGSVTQMLLAALQIAGPIMAVLFVANAALGLLSRVAPALNAYSLGPPALILLAVVLCAIGIVALPLIVQALAGQAVHAIGGP</sequence>
<keyword evidence="5 7" id="KW-1133">Transmembrane helix</keyword>
<keyword evidence="3" id="KW-1003">Cell membrane</keyword>
<dbReference type="PRINTS" id="PR00953">
    <property type="entry name" value="TYPE3IMRPROT"/>
</dbReference>
<feature type="transmembrane region" description="Helical" evidence="7">
    <location>
        <begin position="213"/>
        <end position="237"/>
    </location>
</feature>
<proteinExistence type="inferred from homology"/>
<dbReference type="KEGG" id="lse:F1C12_14925"/>
<feature type="transmembrane region" description="Helical" evidence="7">
    <location>
        <begin position="71"/>
        <end position="89"/>
    </location>
</feature>
<dbReference type="InterPro" id="IPR002010">
    <property type="entry name" value="T3SS_IM_R"/>
</dbReference>
<evidence type="ECO:0000256" key="4">
    <source>
        <dbReference type="ARBA" id="ARBA00022692"/>
    </source>
</evidence>
<gene>
    <name evidence="8" type="ORF">F1C12_14925</name>
</gene>
<dbReference type="RefSeq" id="WP_185275713.1">
    <property type="nucleotide sequence ID" value="NZ_CP043641.1"/>
</dbReference>
<evidence type="ECO:0000256" key="3">
    <source>
        <dbReference type="ARBA" id="ARBA00022475"/>
    </source>
</evidence>
<evidence type="ECO:0000313" key="9">
    <source>
        <dbReference type="Proteomes" id="UP000515511"/>
    </source>
</evidence>
<dbReference type="PANTHER" id="PTHR30065">
    <property type="entry name" value="FLAGELLAR BIOSYNTHETIC PROTEIN FLIR"/>
    <property type="match status" value="1"/>
</dbReference>
<dbReference type="Proteomes" id="UP000515511">
    <property type="component" value="Chromosome"/>
</dbReference>